<feature type="domain" description="Palmitoyltransferase DHHC" evidence="11">
    <location>
        <begin position="158"/>
        <end position="337"/>
    </location>
</feature>
<accession>A0A8X6TLN4</accession>
<dbReference type="Pfam" id="PF00013">
    <property type="entry name" value="KH_1"/>
    <property type="match status" value="1"/>
</dbReference>
<keyword evidence="13" id="KW-1185">Reference proteome</keyword>
<evidence type="ECO:0000256" key="4">
    <source>
        <dbReference type="ARBA" id="ARBA00022989"/>
    </source>
</evidence>
<feature type="region of interest" description="Disordered" evidence="9">
    <location>
        <begin position="373"/>
        <end position="413"/>
    </location>
</feature>
<gene>
    <name evidence="12" type="primary">Zdhhc11</name>
    <name evidence="12" type="ORF">NPIL_432941</name>
</gene>
<keyword evidence="4 8" id="KW-1133">Transmembrane helix</keyword>
<dbReference type="PANTHER" id="PTHR22883:SF203">
    <property type="entry name" value="PALMITOYLTRANSFERASE"/>
    <property type="match status" value="1"/>
</dbReference>
<dbReference type="EC" id="2.3.1.225" evidence="8"/>
<dbReference type="EMBL" id="BMAW01106369">
    <property type="protein sequence ID" value="GFT23945.1"/>
    <property type="molecule type" value="Genomic_DNA"/>
</dbReference>
<feature type="transmembrane region" description="Helical" evidence="8">
    <location>
        <begin position="205"/>
        <end position="232"/>
    </location>
</feature>
<feature type="compositionally biased region" description="Low complexity" evidence="9">
    <location>
        <begin position="497"/>
        <end position="512"/>
    </location>
</feature>
<feature type="transmembrane region" description="Helical" evidence="8">
    <location>
        <begin position="295"/>
        <end position="319"/>
    </location>
</feature>
<proteinExistence type="inferred from homology"/>
<feature type="region of interest" description="Disordered" evidence="9">
    <location>
        <begin position="790"/>
        <end position="814"/>
    </location>
</feature>
<comment type="subcellular location">
    <subcellularLocation>
        <location evidence="1">Membrane</location>
        <topology evidence="1">Multi-pass membrane protein</topology>
    </subcellularLocation>
</comment>
<feature type="transmembrane region" description="Helical" evidence="8">
    <location>
        <begin position="107"/>
        <end position="130"/>
    </location>
</feature>
<dbReference type="CDD" id="cd22407">
    <property type="entry name" value="KH-I_Vigilin_rpt3"/>
    <property type="match status" value="1"/>
</dbReference>
<dbReference type="GO" id="GO:0010468">
    <property type="term" value="P:regulation of gene expression"/>
    <property type="evidence" value="ECO:0007669"/>
    <property type="project" value="UniProtKB-ARBA"/>
</dbReference>
<dbReference type="GO" id="GO:0005794">
    <property type="term" value="C:Golgi apparatus"/>
    <property type="evidence" value="ECO:0007669"/>
    <property type="project" value="TreeGrafter"/>
</dbReference>
<evidence type="ECO:0000256" key="7">
    <source>
        <dbReference type="PROSITE-ProRule" id="PRU00117"/>
    </source>
</evidence>
<keyword evidence="6 8" id="KW-0012">Acyltransferase</keyword>
<dbReference type="GO" id="GO:0005783">
    <property type="term" value="C:endoplasmic reticulum"/>
    <property type="evidence" value="ECO:0007669"/>
    <property type="project" value="TreeGrafter"/>
</dbReference>
<dbReference type="InterPro" id="IPR039859">
    <property type="entry name" value="PFA4/ZDH16/20/ERF2-like"/>
</dbReference>
<keyword evidence="7" id="KW-0694">RNA-binding</keyword>
<comment type="domain">
    <text evidence="8">The DHHC domain is required for palmitoyltransferase activity.</text>
</comment>
<dbReference type="OrthoDB" id="272303at2759"/>
<dbReference type="PANTHER" id="PTHR22883">
    <property type="entry name" value="ZINC FINGER DHHC DOMAIN CONTAINING PROTEIN"/>
    <property type="match status" value="1"/>
</dbReference>
<dbReference type="InterPro" id="IPR004088">
    <property type="entry name" value="KH_dom_type_1"/>
</dbReference>
<evidence type="ECO:0000313" key="12">
    <source>
        <dbReference type="EMBL" id="GFT23945.1"/>
    </source>
</evidence>
<dbReference type="PROSITE" id="PS50216">
    <property type="entry name" value="DHHC"/>
    <property type="match status" value="1"/>
</dbReference>
<feature type="domain" description="K Homology" evidence="10">
    <location>
        <begin position="4"/>
        <end position="53"/>
    </location>
</feature>
<evidence type="ECO:0000259" key="11">
    <source>
        <dbReference type="Pfam" id="PF01529"/>
    </source>
</evidence>
<evidence type="ECO:0000259" key="10">
    <source>
        <dbReference type="Pfam" id="PF00013"/>
    </source>
</evidence>
<dbReference type="GO" id="GO:0003723">
    <property type="term" value="F:RNA binding"/>
    <property type="evidence" value="ECO:0007669"/>
    <property type="project" value="UniProtKB-UniRule"/>
</dbReference>
<dbReference type="Proteomes" id="UP000887013">
    <property type="component" value="Unassembled WGS sequence"/>
</dbReference>
<dbReference type="Pfam" id="PF01529">
    <property type="entry name" value="DHHC"/>
    <property type="match status" value="1"/>
</dbReference>
<keyword evidence="2 8" id="KW-0808">Transferase</keyword>
<comment type="catalytic activity">
    <reaction evidence="8">
        <text>L-cysteinyl-[protein] + hexadecanoyl-CoA = S-hexadecanoyl-L-cysteinyl-[protein] + CoA</text>
        <dbReference type="Rhea" id="RHEA:36683"/>
        <dbReference type="Rhea" id="RHEA-COMP:10131"/>
        <dbReference type="Rhea" id="RHEA-COMP:11032"/>
        <dbReference type="ChEBI" id="CHEBI:29950"/>
        <dbReference type="ChEBI" id="CHEBI:57287"/>
        <dbReference type="ChEBI" id="CHEBI:57379"/>
        <dbReference type="ChEBI" id="CHEBI:74151"/>
        <dbReference type="EC" id="2.3.1.225"/>
    </reaction>
</comment>
<dbReference type="InterPro" id="IPR001594">
    <property type="entry name" value="Palmitoyltrfase_DHHC"/>
</dbReference>
<comment type="caution">
    <text evidence="12">The sequence shown here is derived from an EMBL/GenBank/DDBJ whole genome shotgun (WGS) entry which is preliminary data.</text>
</comment>
<feature type="compositionally biased region" description="Basic and acidic residues" evidence="9">
    <location>
        <begin position="463"/>
        <end position="484"/>
    </location>
</feature>
<evidence type="ECO:0000256" key="9">
    <source>
        <dbReference type="SAM" id="MobiDB-lite"/>
    </source>
</evidence>
<dbReference type="PROSITE" id="PS50084">
    <property type="entry name" value="KH_TYPE_1"/>
    <property type="match status" value="1"/>
</dbReference>
<dbReference type="GO" id="GO:0016020">
    <property type="term" value="C:membrane"/>
    <property type="evidence" value="ECO:0007669"/>
    <property type="project" value="UniProtKB-SubCell"/>
</dbReference>
<feature type="transmembrane region" description="Helical" evidence="8">
    <location>
        <begin position="72"/>
        <end position="95"/>
    </location>
</feature>
<evidence type="ECO:0000256" key="5">
    <source>
        <dbReference type="ARBA" id="ARBA00023136"/>
    </source>
</evidence>
<reference evidence="12" key="1">
    <citation type="submission" date="2020-08" db="EMBL/GenBank/DDBJ databases">
        <title>Multicomponent nature underlies the extraordinary mechanical properties of spider dragline silk.</title>
        <authorList>
            <person name="Kono N."/>
            <person name="Nakamura H."/>
            <person name="Mori M."/>
            <person name="Yoshida Y."/>
            <person name="Ohtoshi R."/>
            <person name="Malay A.D."/>
            <person name="Moran D.A.P."/>
            <person name="Tomita M."/>
            <person name="Numata K."/>
            <person name="Arakawa K."/>
        </authorList>
    </citation>
    <scope>NUCLEOTIDE SEQUENCE</scope>
</reference>
<keyword evidence="5 8" id="KW-0472">Membrane</keyword>
<evidence type="ECO:0000256" key="8">
    <source>
        <dbReference type="RuleBase" id="RU079119"/>
    </source>
</evidence>
<dbReference type="SUPFAM" id="SSF54791">
    <property type="entry name" value="Eukaryotic type KH-domain (KH-domain type I)"/>
    <property type="match status" value="1"/>
</dbReference>
<evidence type="ECO:0000256" key="6">
    <source>
        <dbReference type="ARBA" id="ARBA00023315"/>
    </source>
</evidence>
<dbReference type="GO" id="GO:0006612">
    <property type="term" value="P:protein targeting to membrane"/>
    <property type="evidence" value="ECO:0007669"/>
    <property type="project" value="TreeGrafter"/>
</dbReference>
<dbReference type="GO" id="GO:0019706">
    <property type="term" value="F:protein-cysteine S-palmitoyltransferase activity"/>
    <property type="evidence" value="ECO:0007669"/>
    <property type="project" value="UniProtKB-EC"/>
</dbReference>
<evidence type="ECO:0000313" key="13">
    <source>
        <dbReference type="Proteomes" id="UP000887013"/>
    </source>
</evidence>
<evidence type="ECO:0000256" key="1">
    <source>
        <dbReference type="ARBA" id="ARBA00004141"/>
    </source>
</evidence>
<dbReference type="AlphaFoldDB" id="A0A8X6TLN4"/>
<sequence>MYQPFIIGPFNETINQIIGETKARINIPSSSVKKDEITFAGEKGAVAKAKMAICLKVSKEHKQWSRRNGWSLPLHPLQISAWIFLVMFAVLYFGVLVPNMPEGQWQIFAYIINGSVFIFHIIIHLVSVSLNPADRNVRAKANKGPLPTFDRSKHSHVIENEYCNICEVKVGKKSKHCSACNKCVSEFDHHCKWLNNCVGGRNYRLFISCVSSALLGSLIIFVSSLVLIVAYFKGSSWLFHYNYGPNIRTTPLVDNNSTTVFPLLSSTLDPLQESSSLNITYPGTQTLLFVEVQGVIWICFVFITAALSLLAIALLGHLLGFHIFLMCQNFSTYDYIVHKRDPAPPSVNRNEKSKPKSNFDCHFRLLQHLKSKKGNQISPKSQENAKGDEGEEWEMQATAQHSKPSDGRKPSLPLVTENKCAAANEEEECPLENYVGNVYIGSPHRRRHYLEPINIRQKQPSPKNKEGKKVETSVKKESLHKEIEDKDADSINDNDNQDSALAASQSQSYSHGLPRRHHRSPSPAPLLSPILESEISSGSAIVSWKHRSVSEQSLHTLDESEEDITAVPTTCVVQMEPSISKGLGSREDSGSLSNLFLSKDQMEEFEEDNNNTLIDDDNRVHEVCIIPQSMQENCESNHNISDSLEVVENSDKSDPLVNGEVWAYASRNGQVRDGFISFRRSCSMQDNERLKNLPSDPLTRCCSEDELKSAQRLTKLQRRLSEDRDLWMLRGGNNIPQTWKEHSPKVGISATAVFCVDEPEESFRIPGIPFGLKRKYNHFSVPNHIVLPCSNSVHPESRKRTRPVGSKPPKAFHA</sequence>
<dbReference type="Gene3D" id="3.30.1370.10">
    <property type="entry name" value="K Homology domain, type 1"/>
    <property type="match status" value="1"/>
</dbReference>
<feature type="region of interest" description="Disordered" evidence="9">
    <location>
        <begin position="451"/>
        <end position="529"/>
    </location>
</feature>
<organism evidence="12 13">
    <name type="scientific">Nephila pilipes</name>
    <name type="common">Giant wood spider</name>
    <name type="synonym">Nephila maculata</name>
    <dbReference type="NCBI Taxonomy" id="299642"/>
    <lineage>
        <taxon>Eukaryota</taxon>
        <taxon>Metazoa</taxon>
        <taxon>Ecdysozoa</taxon>
        <taxon>Arthropoda</taxon>
        <taxon>Chelicerata</taxon>
        <taxon>Arachnida</taxon>
        <taxon>Araneae</taxon>
        <taxon>Araneomorphae</taxon>
        <taxon>Entelegynae</taxon>
        <taxon>Araneoidea</taxon>
        <taxon>Nephilidae</taxon>
        <taxon>Nephila</taxon>
    </lineage>
</organism>
<evidence type="ECO:0000256" key="3">
    <source>
        <dbReference type="ARBA" id="ARBA00022692"/>
    </source>
</evidence>
<dbReference type="InterPro" id="IPR036612">
    <property type="entry name" value="KH_dom_type_1_sf"/>
</dbReference>
<name>A0A8X6TLN4_NEPPI</name>
<keyword evidence="3 8" id="KW-0812">Transmembrane</keyword>
<protein>
    <recommendedName>
        <fullName evidence="8">Palmitoyltransferase</fullName>
        <ecNumber evidence="8">2.3.1.225</ecNumber>
    </recommendedName>
</protein>
<feature type="compositionally biased region" description="Acidic residues" evidence="9">
    <location>
        <begin position="485"/>
        <end position="496"/>
    </location>
</feature>
<evidence type="ECO:0000256" key="2">
    <source>
        <dbReference type="ARBA" id="ARBA00022679"/>
    </source>
</evidence>
<comment type="similarity">
    <text evidence="8">Belongs to the DHHC palmitoyltransferase family.</text>
</comment>